<dbReference type="PROSITE" id="PS51272">
    <property type="entry name" value="SLH"/>
    <property type="match status" value="1"/>
</dbReference>
<dbReference type="Pfam" id="PF04966">
    <property type="entry name" value="OprB"/>
    <property type="match status" value="1"/>
</dbReference>
<accession>A0A9X4M5E7</accession>
<comment type="similarity">
    <text evidence="1 2">Belongs to the OprB family.</text>
</comment>
<evidence type="ECO:0000256" key="1">
    <source>
        <dbReference type="ARBA" id="ARBA00008769"/>
    </source>
</evidence>
<feature type="coiled-coil region" evidence="3">
    <location>
        <begin position="207"/>
        <end position="241"/>
    </location>
</feature>
<dbReference type="InterPro" id="IPR051465">
    <property type="entry name" value="Cell_Envelope_Struct_Comp"/>
</dbReference>
<dbReference type="InterPro" id="IPR038673">
    <property type="entry name" value="OprB_sf"/>
</dbReference>
<keyword evidence="6" id="KW-1185">Reference proteome</keyword>
<dbReference type="GO" id="GO:0008643">
    <property type="term" value="P:carbohydrate transport"/>
    <property type="evidence" value="ECO:0007669"/>
    <property type="project" value="InterPro"/>
</dbReference>
<dbReference type="Pfam" id="PF00395">
    <property type="entry name" value="SLH"/>
    <property type="match status" value="1"/>
</dbReference>
<evidence type="ECO:0000256" key="3">
    <source>
        <dbReference type="SAM" id="Coils"/>
    </source>
</evidence>
<dbReference type="InterPro" id="IPR007049">
    <property type="entry name" value="Carb-sel_porin_OprB"/>
</dbReference>
<name>A0A9X4M5E7_9CYAN</name>
<evidence type="ECO:0000313" key="6">
    <source>
        <dbReference type="Proteomes" id="UP001152872"/>
    </source>
</evidence>
<protein>
    <submittedName>
        <fullName evidence="5">Iron uptake porin</fullName>
    </submittedName>
</protein>
<evidence type="ECO:0000313" key="5">
    <source>
        <dbReference type="EMBL" id="MDG3493847.1"/>
    </source>
</evidence>
<dbReference type="Proteomes" id="UP001152872">
    <property type="component" value="Unassembled WGS sequence"/>
</dbReference>
<evidence type="ECO:0000259" key="4">
    <source>
        <dbReference type="PROSITE" id="PS51272"/>
    </source>
</evidence>
<evidence type="ECO:0000256" key="2">
    <source>
        <dbReference type="RuleBase" id="RU363072"/>
    </source>
</evidence>
<comment type="caution">
    <text evidence="5">The sequence shown here is derived from an EMBL/GenBank/DDBJ whole genome shotgun (WGS) entry which is preliminary data.</text>
</comment>
<dbReference type="NCBIfam" id="NF033921">
    <property type="entry name" value="por_somb"/>
    <property type="match status" value="1"/>
</dbReference>
<dbReference type="InterPro" id="IPR047684">
    <property type="entry name" value="Por_som-like"/>
</dbReference>
<gene>
    <name evidence="5" type="ORF">FEV09_04690</name>
</gene>
<proteinExistence type="inferred from homology"/>
<dbReference type="GO" id="GO:0016020">
    <property type="term" value="C:membrane"/>
    <property type="evidence" value="ECO:0007669"/>
    <property type="project" value="InterPro"/>
</dbReference>
<feature type="domain" description="SLH" evidence="4">
    <location>
        <begin position="133"/>
        <end position="197"/>
    </location>
</feature>
<dbReference type="InterPro" id="IPR001119">
    <property type="entry name" value="SLH_dom"/>
</dbReference>
<dbReference type="GO" id="GO:0015288">
    <property type="term" value="F:porin activity"/>
    <property type="evidence" value="ECO:0007669"/>
    <property type="project" value="InterPro"/>
</dbReference>
<dbReference type="PANTHER" id="PTHR43308">
    <property type="entry name" value="OUTER MEMBRANE PROTEIN ALPHA-RELATED"/>
    <property type="match status" value="1"/>
</dbReference>
<keyword evidence="2" id="KW-0732">Signal</keyword>
<reference evidence="5" key="1">
    <citation type="submission" date="2019-05" db="EMBL/GenBank/DDBJ databases">
        <title>Whole genome sequencing of Pseudanabaena catenata USMAC16.</title>
        <authorList>
            <person name="Khan Z."/>
            <person name="Omar W.M."/>
            <person name="Convey P."/>
            <person name="Merican F."/>
            <person name="Najimudin N."/>
        </authorList>
    </citation>
    <scope>NUCLEOTIDE SEQUENCE</scope>
    <source>
        <strain evidence="5">USMAC16</strain>
    </source>
</reference>
<dbReference type="EMBL" id="VBTY01000024">
    <property type="protein sequence ID" value="MDG3493847.1"/>
    <property type="molecule type" value="Genomic_DNA"/>
</dbReference>
<dbReference type="PANTHER" id="PTHR43308:SF1">
    <property type="entry name" value="OUTER MEMBRANE PROTEIN ALPHA"/>
    <property type="match status" value="1"/>
</dbReference>
<feature type="chain" id="PRO_5041015664" evidence="2">
    <location>
        <begin position="29"/>
        <end position="646"/>
    </location>
</feature>
<dbReference type="AlphaFoldDB" id="A0A9X4M5E7"/>
<dbReference type="RefSeq" id="WP_009625902.1">
    <property type="nucleotide sequence ID" value="NZ_VBTY01000024.1"/>
</dbReference>
<feature type="signal peptide" evidence="2">
    <location>
        <begin position="1"/>
        <end position="28"/>
    </location>
</feature>
<keyword evidence="3" id="KW-0175">Coiled coil</keyword>
<dbReference type="Gene3D" id="2.40.160.180">
    <property type="entry name" value="Carbohydrate-selective porin OprB"/>
    <property type="match status" value="1"/>
</dbReference>
<organism evidence="5 6">
    <name type="scientific">Pseudanabaena catenata USMAC16</name>
    <dbReference type="NCBI Taxonomy" id="1855837"/>
    <lineage>
        <taxon>Bacteria</taxon>
        <taxon>Bacillati</taxon>
        <taxon>Cyanobacteriota</taxon>
        <taxon>Cyanophyceae</taxon>
        <taxon>Pseudanabaenales</taxon>
        <taxon>Pseudanabaenaceae</taxon>
        <taxon>Pseudanabaena</taxon>
    </lineage>
</organism>
<sequence length="646" mass="68646">MFRAPQTIALYFPSLLLAAIASTSSVSANEIKQLAENSSSTPPAIASAPTFKVGEIKKALDNATMLNSKVADNKVAGSSVNLDDVINVSGNGLQNPLSTQQPELSSTVVPVTELSNPNINLSSQNSDLAAITSVSQLNDVKSTDWAFTALQSLVERYGVIAGYPDRTFRGKQSLTRYEFAAALNTALDKVNEIISAGLADKVSKEDLATLQKLQEQFANELASLRGRVESLETKTSKLEEQQFSTTTKLSGTAQFLLGTIVSNGRTESTGASRSSNTVFAYAVNLRFNTSFTGKDLLSFTIGTSGTPNIANLIGGTTTKGGTIASPSNVANFSLDGSTSTTVPGSFVLGQLFYRFPVGDQTTIWLSARSLQFFDFFPLITPLRSGNSTAATVYGLFNPIIFRPGFTNTGIGAAFRFNEQLQLHTGYFASDVQAANPGAGTLNGANQANGNGLFGGSSTYAAQLTYKPSESFAASLNYIRKYWTGTNGDLRAGEVSFGGPTGTTNAIQPFGDVATLSDTFGTQFDWRIFPKVGLGGGFTTTAATNLSASKTGTKANVFSASLSLGFFDLFQEGNHGGILVAITPYVTSNDNAARQDALAPWLFEAFYTHRFNKNISITPDIFLVLNPDKGTTAEPIWGFSIRSTFSF</sequence>